<feature type="domain" description="EamA" evidence="7">
    <location>
        <begin position="171"/>
        <end position="301"/>
    </location>
</feature>
<organism evidence="8 9">
    <name type="scientific">Blastococcus jejuensis</name>
    <dbReference type="NCBI Taxonomy" id="351224"/>
    <lineage>
        <taxon>Bacteria</taxon>
        <taxon>Bacillati</taxon>
        <taxon>Actinomycetota</taxon>
        <taxon>Actinomycetes</taxon>
        <taxon>Geodermatophilales</taxon>
        <taxon>Geodermatophilaceae</taxon>
        <taxon>Blastococcus</taxon>
    </lineage>
</organism>
<reference evidence="9" key="1">
    <citation type="journal article" date="2019" name="Int. J. Syst. Evol. Microbiol.">
        <title>The Global Catalogue of Microorganisms (GCM) 10K type strain sequencing project: providing services to taxonomists for standard genome sequencing and annotation.</title>
        <authorList>
            <consortium name="The Broad Institute Genomics Platform"/>
            <consortium name="The Broad Institute Genome Sequencing Center for Infectious Disease"/>
            <person name="Wu L."/>
            <person name="Ma J."/>
        </authorList>
    </citation>
    <scope>NUCLEOTIDE SEQUENCE [LARGE SCALE GENOMIC DNA]</scope>
    <source>
        <strain evidence="9">JCM 15614</strain>
    </source>
</reference>
<dbReference type="Proteomes" id="UP001499924">
    <property type="component" value="Unassembled WGS sequence"/>
</dbReference>
<comment type="similarity">
    <text evidence="2">Belongs to the EamA transporter family.</text>
</comment>
<keyword evidence="3 6" id="KW-0812">Transmembrane</keyword>
<evidence type="ECO:0000313" key="9">
    <source>
        <dbReference type="Proteomes" id="UP001499924"/>
    </source>
</evidence>
<feature type="domain" description="EamA" evidence="7">
    <location>
        <begin position="17"/>
        <end position="157"/>
    </location>
</feature>
<name>A0ABP6PRM1_9ACTN</name>
<sequence>MSSPVSSSPLTTPASRRGFLLVVLAALCWGTSGISGQIVADRAGLGPLDIAWHRMAIGAVALLAIHALTRRRRAAPAARLGRGTAVRLLLIGAGLAAYQLAYFAAVATAGVSIATLVALGLAPLLIAVGAALLGHGRPDRATVLALVVALVGLVLLVGISAGADTGTAVVLGALMAVGSALGYAVVTLAGAGVPAGVPVTLAGFAGGAVLLTPVALIAGLRFTTEPGALAVLLYLGLVPSALAYTLFFTGLRTVPGAVASIVTLLEPLTATALATAFLGERLAPGALAGGLLVLAAVAGLYLRRMGDSNSRGVAPNPLSKRAP</sequence>
<keyword evidence="9" id="KW-1185">Reference proteome</keyword>
<keyword evidence="5 6" id="KW-0472">Membrane</keyword>
<feature type="transmembrane region" description="Helical" evidence="6">
    <location>
        <begin position="201"/>
        <end position="222"/>
    </location>
</feature>
<feature type="transmembrane region" description="Helical" evidence="6">
    <location>
        <begin position="169"/>
        <end position="189"/>
    </location>
</feature>
<feature type="transmembrane region" description="Helical" evidence="6">
    <location>
        <begin position="50"/>
        <end position="68"/>
    </location>
</feature>
<protein>
    <submittedName>
        <fullName evidence="8">EamA family transporter</fullName>
    </submittedName>
</protein>
<feature type="transmembrane region" description="Helical" evidence="6">
    <location>
        <begin position="228"/>
        <end position="247"/>
    </location>
</feature>
<dbReference type="SUPFAM" id="SSF103481">
    <property type="entry name" value="Multidrug resistance efflux transporter EmrE"/>
    <property type="match status" value="2"/>
</dbReference>
<evidence type="ECO:0000313" key="8">
    <source>
        <dbReference type="EMBL" id="GAA3181946.1"/>
    </source>
</evidence>
<evidence type="ECO:0000259" key="7">
    <source>
        <dbReference type="Pfam" id="PF00892"/>
    </source>
</evidence>
<dbReference type="InterPro" id="IPR037185">
    <property type="entry name" value="EmrE-like"/>
</dbReference>
<gene>
    <name evidence="8" type="ORF">GCM10010531_40210</name>
</gene>
<feature type="transmembrane region" description="Helical" evidence="6">
    <location>
        <begin position="141"/>
        <end position="163"/>
    </location>
</feature>
<comment type="caution">
    <text evidence="8">The sequence shown here is derived from an EMBL/GenBank/DDBJ whole genome shotgun (WGS) entry which is preliminary data.</text>
</comment>
<evidence type="ECO:0000256" key="2">
    <source>
        <dbReference type="ARBA" id="ARBA00007362"/>
    </source>
</evidence>
<proteinExistence type="inferred from homology"/>
<feature type="transmembrane region" description="Helical" evidence="6">
    <location>
        <begin position="254"/>
        <end position="276"/>
    </location>
</feature>
<dbReference type="EMBL" id="BAAAVV010000015">
    <property type="protein sequence ID" value="GAA3181946.1"/>
    <property type="molecule type" value="Genomic_DNA"/>
</dbReference>
<feature type="transmembrane region" description="Helical" evidence="6">
    <location>
        <begin position="88"/>
        <end position="107"/>
    </location>
</feature>
<feature type="transmembrane region" description="Helical" evidence="6">
    <location>
        <begin position="282"/>
        <end position="302"/>
    </location>
</feature>
<evidence type="ECO:0000256" key="3">
    <source>
        <dbReference type="ARBA" id="ARBA00022692"/>
    </source>
</evidence>
<comment type="subcellular location">
    <subcellularLocation>
        <location evidence="1">Membrane</location>
        <topology evidence="1">Multi-pass membrane protein</topology>
    </subcellularLocation>
</comment>
<dbReference type="PANTHER" id="PTHR32322:SF2">
    <property type="entry name" value="EAMA DOMAIN-CONTAINING PROTEIN"/>
    <property type="match status" value="1"/>
</dbReference>
<dbReference type="Pfam" id="PF00892">
    <property type="entry name" value="EamA"/>
    <property type="match status" value="2"/>
</dbReference>
<dbReference type="PANTHER" id="PTHR32322">
    <property type="entry name" value="INNER MEMBRANE TRANSPORTER"/>
    <property type="match status" value="1"/>
</dbReference>
<evidence type="ECO:0000256" key="1">
    <source>
        <dbReference type="ARBA" id="ARBA00004141"/>
    </source>
</evidence>
<dbReference type="InterPro" id="IPR050638">
    <property type="entry name" value="AA-Vitamin_Transporters"/>
</dbReference>
<accession>A0ABP6PRM1</accession>
<feature type="transmembrane region" description="Helical" evidence="6">
    <location>
        <begin position="113"/>
        <end position="134"/>
    </location>
</feature>
<dbReference type="InterPro" id="IPR000620">
    <property type="entry name" value="EamA_dom"/>
</dbReference>
<evidence type="ECO:0000256" key="5">
    <source>
        <dbReference type="ARBA" id="ARBA00023136"/>
    </source>
</evidence>
<keyword evidence="4 6" id="KW-1133">Transmembrane helix</keyword>
<evidence type="ECO:0000256" key="4">
    <source>
        <dbReference type="ARBA" id="ARBA00022989"/>
    </source>
</evidence>
<evidence type="ECO:0000256" key="6">
    <source>
        <dbReference type="SAM" id="Phobius"/>
    </source>
</evidence>